<dbReference type="Pfam" id="PF00877">
    <property type="entry name" value="NLPC_P60"/>
    <property type="match status" value="1"/>
</dbReference>
<evidence type="ECO:0000313" key="7">
    <source>
        <dbReference type="Proteomes" id="UP000494115"/>
    </source>
</evidence>
<dbReference type="PROSITE" id="PS51935">
    <property type="entry name" value="NLPC_P60"/>
    <property type="match status" value="1"/>
</dbReference>
<evidence type="ECO:0000313" key="6">
    <source>
        <dbReference type="EMBL" id="CAB3787613.1"/>
    </source>
</evidence>
<keyword evidence="7" id="KW-1185">Reference proteome</keyword>
<keyword evidence="3" id="KW-0378">Hydrolase</keyword>
<sequence>MPKTIYEVRTRSHDGAVRQVSMFDPGSGRWLASFTIGAHTATLPGPLRTFREEQHVVGHATWVRTYPQPFHDESFDPDWLASALEANALNEPDILAVAMQYIAGSAPIHADDDPQLQIAGDASYGPEIGDTRAEGSDFNDYLGIAWPYVDEGTDQPESRQYRCLDCSGYVRMVFGYRRNLSGRDSGNIALCRHPREDRAAIPRRAHEMASHAPGVLILRMATHQATDFLNLAAGDLVFFDADPDDGPQIDHVGIYLGPDTRGHHRFISSRKRRDGPTMSDIGGRSTLDGDGLYAQAFCAARRL</sequence>
<evidence type="ECO:0000256" key="3">
    <source>
        <dbReference type="ARBA" id="ARBA00022801"/>
    </source>
</evidence>
<dbReference type="AlphaFoldDB" id="A0A6S7B594"/>
<reference evidence="6 7" key="1">
    <citation type="submission" date="2020-04" db="EMBL/GenBank/DDBJ databases">
        <authorList>
            <person name="De Canck E."/>
        </authorList>
    </citation>
    <scope>NUCLEOTIDE SEQUENCE [LARGE SCALE GENOMIC DNA]</scope>
    <source>
        <strain evidence="6 7">LMG 28138</strain>
    </source>
</reference>
<dbReference type="PANTHER" id="PTHR47053">
    <property type="entry name" value="MUREIN DD-ENDOPEPTIDASE MEPH-RELATED"/>
    <property type="match status" value="1"/>
</dbReference>
<dbReference type="InterPro" id="IPR051202">
    <property type="entry name" value="Peptidase_C40"/>
</dbReference>
<accession>A0A6S7B594</accession>
<evidence type="ECO:0000259" key="5">
    <source>
        <dbReference type="PROSITE" id="PS51935"/>
    </source>
</evidence>
<organism evidence="6 7">
    <name type="scientific">Pararobbsia alpina</name>
    <dbReference type="NCBI Taxonomy" id="621374"/>
    <lineage>
        <taxon>Bacteria</taxon>
        <taxon>Pseudomonadati</taxon>
        <taxon>Pseudomonadota</taxon>
        <taxon>Betaproteobacteria</taxon>
        <taxon>Burkholderiales</taxon>
        <taxon>Burkholderiaceae</taxon>
        <taxon>Pararobbsia</taxon>
    </lineage>
</organism>
<evidence type="ECO:0000256" key="1">
    <source>
        <dbReference type="ARBA" id="ARBA00007074"/>
    </source>
</evidence>
<dbReference type="SUPFAM" id="SSF54001">
    <property type="entry name" value="Cysteine proteinases"/>
    <property type="match status" value="1"/>
</dbReference>
<keyword evidence="2" id="KW-0645">Protease</keyword>
<dbReference type="GO" id="GO:0008234">
    <property type="term" value="F:cysteine-type peptidase activity"/>
    <property type="evidence" value="ECO:0007669"/>
    <property type="project" value="UniProtKB-KW"/>
</dbReference>
<dbReference type="EMBL" id="CADIKM010000009">
    <property type="protein sequence ID" value="CAB3787613.1"/>
    <property type="molecule type" value="Genomic_DNA"/>
</dbReference>
<evidence type="ECO:0000256" key="2">
    <source>
        <dbReference type="ARBA" id="ARBA00022670"/>
    </source>
</evidence>
<protein>
    <recommendedName>
        <fullName evidence="5">NlpC/P60 domain-containing protein</fullName>
    </recommendedName>
</protein>
<proteinExistence type="inferred from homology"/>
<dbReference type="Proteomes" id="UP000494115">
    <property type="component" value="Unassembled WGS sequence"/>
</dbReference>
<dbReference type="Gene3D" id="3.90.1720.10">
    <property type="entry name" value="endopeptidase domain like (from Nostoc punctiforme)"/>
    <property type="match status" value="1"/>
</dbReference>
<dbReference type="GO" id="GO:0006508">
    <property type="term" value="P:proteolysis"/>
    <property type="evidence" value="ECO:0007669"/>
    <property type="project" value="UniProtKB-KW"/>
</dbReference>
<comment type="similarity">
    <text evidence="1">Belongs to the peptidase C40 family.</text>
</comment>
<dbReference type="PANTHER" id="PTHR47053:SF1">
    <property type="entry name" value="MUREIN DD-ENDOPEPTIDASE MEPH-RELATED"/>
    <property type="match status" value="1"/>
</dbReference>
<dbReference type="InterPro" id="IPR038765">
    <property type="entry name" value="Papain-like_cys_pep_sf"/>
</dbReference>
<gene>
    <name evidence="6" type="ORF">LMG28138_02457</name>
</gene>
<dbReference type="InterPro" id="IPR000064">
    <property type="entry name" value="NLP_P60_dom"/>
</dbReference>
<dbReference type="RefSeq" id="WP_175105033.1">
    <property type="nucleotide sequence ID" value="NZ_CADIKM010000009.1"/>
</dbReference>
<evidence type="ECO:0000256" key="4">
    <source>
        <dbReference type="ARBA" id="ARBA00022807"/>
    </source>
</evidence>
<keyword evidence="4" id="KW-0788">Thiol protease</keyword>
<name>A0A6S7B594_9BURK</name>
<feature type="domain" description="NlpC/P60" evidence="5">
    <location>
        <begin position="128"/>
        <end position="303"/>
    </location>
</feature>